<proteinExistence type="predicted"/>
<reference evidence="1" key="1">
    <citation type="submission" date="2015-08" db="EMBL/GenBank/DDBJ databases">
        <authorList>
            <person name="Babu N.S."/>
            <person name="Beckwith C.J."/>
            <person name="Beseler K.G."/>
            <person name="Brison A."/>
            <person name="Carone J.V."/>
            <person name="Caskin T.P."/>
            <person name="Diamond M."/>
            <person name="Durham M.E."/>
            <person name="Foxe J.M."/>
            <person name="Go M."/>
            <person name="Henderson B.A."/>
            <person name="Jones I.B."/>
            <person name="McGettigan J.A."/>
            <person name="Micheletti S.J."/>
            <person name="Nasrallah M.E."/>
            <person name="Ortiz D."/>
            <person name="Piller C.R."/>
            <person name="Privatt S.R."/>
            <person name="Schneider S.L."/>
            <person name="Sharp S."/>
            <person name="Smith T.C."/>
            <person name="Stanton J.D."/>
            <person name="Ullery H.E."/>
            <person name="Wilson R.J."/>
            <person name="Serrano M.G."/>
            <person name="Buck G."/>
            <person name="Lee V."/>
            <person name="Wang Y."/>
            <person name="Carvalho R."/>
            <person name="Voegtly L."/>
            <person name="Shi R."/>
            <person name="Duckworth R."/>
            <person name="Johnson A."/>
            <person name="Loviza R."/>
            <person name="Walstead R."/>
            <person name="Shah Z."/>
            <person name="Kiflezghi M."/>
            <person name="Wade K."/>
            <person name="Ball S.L."/>
            <person name="Bradley K.W."/>
            <person name="Asai D.J."/>
            <person name="Bowman C.A."/>
            <person name="Russell D.A."/>
            <person name="Pope W.H."/>
            <person name="Jacobs-Sera D."/>
            <person name="Hendrix R.W."/>
            <person name="Hatfull G.F."/>
        </authorList>
    </citation>
    <scope>NUCLEOTIDE SEQUENCE</scope>
</reference>
<dbReference type="EMBL" id="CZKB01000004">
    <property type="protein sequence ID" value="CUR56639.1"/>
    <property type="molecule type" value="Genomic_DNA"/>
</dbReference>
<accession>A0A2P2C3S1</accession>
<dbReference type="SUPFAM" id="SSF49464">
    <property type="entry name" value="Carboxypeptidase regulatory domain-like"/>
    <property type="match status" value="1"/>
</dbReference>
<protein>
    <submittedName>
        <fullName evidence="1">Uncharacterized protein</fullName>
    </submittedName>
</protein>
<dbReference type="Gene3D" id="2.60.40.2700">
    <property type="match status" value="2"/>
</dbReference>
<organism evidence="1">
    <name type="scientific">metagenome</name>
    <dbReference type="NCBI Taxonomy" id="256318"/>
    <lineage>
        <taxon>unclassified sequences</taxon>
        <taxon>metagenomes</taxon>
    </lineage>
</organism>
<dbReference type="AlphaFoldDB" id="A0A2P2C3S1"/>
<evidence type="ECO:0000313" key="1">
    <source>
        <dbReference type="EMBL" id="CUR56639.1"/>
    </source>
</evidence>
<dbReference type="InterPro" id="IPR008969">
    <property type="entry name" value="CarboxyPept-like_regulatory"/>
</dbReference>
<dbReference type="Gene3D" id="2.60.40.1120">
    <property type="entry name" value="Carboxypeptidase-like, regulatory domain"/>
    <property type="match status" value="1"/>
</dbReference>
<gene>
    <name evidence="1" type="ORF">NOCA1120112</name>
</gene>
<name>A0A2P2C3S1_9ZZZZ</name>
<sequence>MKTGNSSDSPARIRLRRVSLAAAAALTLGGLAPLPTASAAVDTGSITGVVTDDLSGDPLAGIEVAVWDLGPYGDVLVGSDTTDSAGTYTIDNIPVDPYYKVQFTDPTGDHAMEFYDDAIAAPPYAQWVPVTADHATPDVDASLEAGSKIAGWLTNAAGLPVDDGTVTLWWQVGPDSYTRVADYDVAPDGHYTVPGVRGAESYVVEFVDRETGAREAWDDATGVLSATPIRVTSGIDMTGLDAVLGGTVANTAAPTITGVAQVGQTLTAAPGTWSPASTTVAYRWVVGDDTTPNDDPTGATYVPTAQDIGKTIRVEATGTRGAGWTPATAWSGATAPVAAAPVPVPTPVVRTFTHGERPRITGKLRVGRTVRVATGTFTPSPTTVSFVWYANGKVIKNATKKRLTLKKKQLGKRLTVVVTASAPSYESFSVRSKRSPKVTG</sequence>